<accession>A0A1G2KTC9</accession>
<evidence type="ECO:0000313" key="2">
    <source>
        <dbReference type="EMBL" id="OHA02687.1"/>
    </source>
</evidence>
<keyword evidence="1" id="KW-1133">Transmembrane helix</keyword>
<reference evidence="2 3" key="1">
    <citation type="journal article" date="2016" name="Nat. Commun.">
        <title>Thousands of microbial genomes shed light on interconnected biogeochemical processes in an aquifer system.</title>
        <authorList>
            <person name="Anantharaman K."/>
            <person name="Brown C.T."/>
            <person name="Hug L.A."/>
            <person name="Sharon I."/>
            <person name="Castelle C.J."/>
            <person name="Probst A.J."/>
            <person name="Thomas B.C."/>
            <person name="Singh A."/>
            <person name="Wilkins M.J."/>
            <person name="Karaoz U."/>
            <person name="Brodie E.L."/>
            <person name="Williams K.H."/>
            <person name="Hubbard S.S."/>
            <person name="Banfield J.F."/>
        </authorList>
    </citation>
    <scope>NUCLEOTIDE SEQUENCE [LARGE SCALE GENOMIC DNA]</scope>
</reference>
<sequence length="126" mass="14612">MPTDPQQVDYAESVADWRTKADVLETTEPNIPAPKWNSDVFFKQRNFQRAFLFHFSWIASSVSLLFLYGVVVMQIIFRARVDPYFEVMSDQGLDIFAVAVFGQVFGIVYIIARSVWSNDEFNLMKK</sequence>
<keyword evidence="1" id="KW-0812">Transmembrane</keyword>
<dbReference type="EMBL" id="MHQN01000032">
    <property type="protein sequence ID" value="OHA02687.1"/>
    <property type="molecule type" value="Genomic_DNA"/>
</dbReference>
<dbReference type="Proteomes" id="UP000177177">
    <property type="component" value="Unassembled WGS sequence"/>
</dbReference>
<name>A0A1G2KTC9_9BACT</name>
<protein>
    <submittedName>
        <fullName evidence="2">Uncharacterized protein</fullName>
    </submittedName>
</protein>
<gene>
    <name evidence="2" type="ORF">A3C92_02595</name>
</gene>
<comment type="caution">
    <text evidence="2">The sequence shown here is derived from an EMBL/GenBank/DDBJ whole genome shotgun (WGS) entry which is preliminary data.</text>
</comment>
<proteinExistence type="predicted"/>
<feature type="transmembrane region" description="Helical" evidence="1">
    <location>
        <begin position="51"/>
        <end position="75"/>
    </location>
</feature>
<evidence type="ECO:0000256" key="1">
    <source>
        <dbReference type="SAM" id="Phobius"/>
    </source>
</evidence>
<organism evidence="2 3">
    <name type="scientific">Candidatus Sungbacteria bacterium RIFCSPHIGHO2_02_FULL_53_17</name>
    <dbReference type="NCBI Taxonomy" id="1802275"/>
    <lineage>
        <taxon>Bacteria</taxon>
        <taxon>Candidatus Sungiibacteriota</taxon>
    </lineage>
</organism>
<evidence type="ECO:0000313" key="3">
    <source>
        <dbReference type="Proteomes" id="UP000177177"/>
    </source>
</evidence>
<feature type="transmembrane region" description="Helical" evidence="1">
    <location>
        <begin position="95"/>
        <end position="116"/>
    </location>
</feature>
<dbReference type="AlphaFoldDB" id="A0A1G2KTC9"/>
<keyword evidence="1" id="KW-0472">Membrane</keyword>